<dbReference type="SMART" id="SM00228">
    <property type="entry name" value="PDZ"/>
    <property type="match status" value="1"/>
</dbReference>
<comment type="subcellular location">
    <subcellularLocation>
        <location evidence="1">Cytoplasm</location>
    </subcellularLocation>
</comment>
<dbReference type="Ensembl" id="ENSAMXT00005027784.1">
    <property type="protein sequence ID" value="ENSAMXP00005025201.1"/>
    <property type="gene ID" value="ENSAMXG00005012753.1"/>
</dbReference>
<dbReference type="InterPro" id="IPR001478">
    <property type="entry name" value="PDZ"/>
</dbReference>
<keyword evidence="2" id="KW-0963">Cytoplasm</keyword>
<dbReference type="PANTHER" id="PTHR15963">
    <property type="entry name" value="GENERAL RECEPTOR FOR PHOSPHOINOSITIDES 1-ASSOCIATED SCAFFOLD PROTEIN-RELATED"/>
    <property type="match status" value="1"/>
</dbReference>
<dbReference type="InterPro" id="IPR052122">
    <property type="entry name" value="Intracell_Traff_Signaling_Reg"/>
</dbReference>
<evidence type="ECO:0000313" key="5">
    <source>
        <dbReference type="Ensembl" id="ENSAMXP00005025201.1"/>
    </source>
</evidence>
<organism evidence="5 6">
    <name type="scientific">Astyanax mexicanus</name>
    <name type="common">Blind cave fish</name>
    <name type="synonym">Astyanax fasciatus mexicanus</name>
    <dbReference type="NCBI Taxonomy" id="7994"/>
    <lineage>
        <taxon>Eukaryota</taxon>
        <taxon>Metazoa</taxon>
        <taxon>Chordata</taxon>
        <taxon>Craniata</taxon>
        <taxon>Vertebrata</taxon>
        <taxon>Euteleostomi</taxon>
        <taxon>Actinopterygii</taxon>
        <taxon>Neopterygii</taxon>
        <taxon>Teleostei</taxon>
        <taxon>Ostariophysi</taxon>
        <taxon>Characiformes</taxon>
        <taxon>Characoidei</taxon>
        <taxon>Acestrorhamphidae</taxon>
        <taxon>Acestrorhamphinae</taxon>
        <taxon>Astyanax</taxon>
    </lineage>
</organism>
<evidence type="ECO:0000313" key="6">
    <source>
        <dbReference type="Proteomes" id="UP000694621"/>
    </source>
</evidence>
<evidence type="ECO:0000259" key="4">
    <source>
        <dbReference type="PROSITE" id="PS50106"/>
    </source>
</evidence>
<evidence type="ECO:0000256" key="2">
    <source>
        <dbReference type="ARBA" id="ARBA00022490"/>
    </source>
</evidence>
<dbReference type="SUPFAM" id="SSF50156">
    <property type="entry name" value="PDZ domain-like"/>
    <property type="match status" value="1"/>
</dbReference>
<dbReference type="Proteomes" id="UP000694621">
    <property type="component" value="Unplaced"/>
</dbReference>
<evidence type="ECO:0000256" key="3">
    <source>
        <dbReference type="SAM" id="Phobius"/>
    </source>
</evidence>
<dbReference type="Pfam" id="PF17820">
    <property type="entry name" value="PDZ_6"/>
    <property type="match status" value="1"/>
</dbReference>
<dbReference type="PANTHER" id="PTHR15963:SF1">
    <property type="entry name" value="CYTOHESIN-INTERACTING PROTEIN"/>
    <property type="match status" value="1"/>
</dbReference>
<evidence type="ECO:0000256" key="1">
    <source>
        <dbReference type="ARBA" id="ARBA00004496"/>
    </source>
</evidence>
<dbReference type="GO" id="GO:0005737">
    <property type="term" value="C:cytoplasm"/>
    <property type="evidence" value="ECO:0007669"/>
    <property type="project" value="UniProtKB-SubCell"/>
</dbReference>
<accession>A0A8B9R8M8</accession>
<keyword evidence="3" id="KW-1133">Transmembrane helix</keyword>
<feature type="transmembrane region" description="Helical" evidence="3">
    <location>
        <begin position="210"/>
        <end position="233"/>
    </location>
</feature>
<sequence>MKEAERERLVLTRRSVHQRRMSSSITYIKKLIRKGSRTSSFSRPKPAHKKNYVIPEEHTHKEAPTNTQHMSHDSKRESVLMSKQDSEAFGFEIRTYNEQMKVNSSEEDVLTCVCSVRENSLAESAGLRTGDVIISVNSVCVEGFEHQQIVDLIQSSCLLKMEILRGTTVKQKELQKKLNHIQWQLNQKWEELQMLIAQEERLLRGAFVCLEYVCVCVCVWVCICVCVCVIQLLREQKGCGSSHVKTNSIISP</sequence>
<proteinExistence type="predicted"/>
<keyword evidence="3" id="KW-0472">Membrane</keyword>
<dbReference type="InterPro" id="IPR041489">
    <property type="entry name" value="PDZ_6"/>
</dbReference>
<protein>
    <submittedName>
        <fullName evidence="5">Cytohesin 1 interacting protein</fullName>
    </submittedName>
</protein>
<dbReference type="InterPro" id="IPR036034">
    <property type="entry name" value="PDZ_sf"/>
</dbReference>
<dbReference type="Gene3D" id="2.30.42.10">
    <property type="match status" value="1"/>
</dbReference>
<reference evidence="5" key="1">
    <citation type="submission" date="2025-08" db="UniProtKB">
        <authorList>
            <consortium name="Ensembl"/>
        </authorList>
    </citation>
    <scope>IDENTIFICATION</scope>
</reference>
<name>A0A8B9R8M8_ASTMX</name>
<dbReference type="PROSITE" id="PS50106">
    <property type="entry name" value="PDZ"/>
    <property type="match status" value="1"/>
</dbReference>
<feature type="domain" description="PDZ" evidence="4">
    <location>
        <begin position="78"/>
        <end position="156"/>
    </location>
</feature>
<dbReference type="AlphaFoldDB" id="A0A8B9R8M8"/>
<keyword evidence="3" id="KW-0812">Transmembrane</keyword>